<comment type="caution">
    <text evidence="2">The sequence shown here is derived from an EMBL/GenBank/DDBJ whole genome shotgun (WGS) entry which is preliminary data.</text>
</comment>
<gene>
    <name evidence="2" type="ORF">Adt_27742</name>
</gene>
<dbReference type="Pfam" id="PF07727">
    <property type="entry name" value="RVT_2"/>
    <property type="match status" value="1"/>
</dbReference>
<dbReference type="Proteomes" id="UP001604336">
    <property type="component" value="Unassembled WGS sequence"/>
</dbReference>
<evidence type="ECO:0000313" key="2">
    <source>
        <dbReference type="EMBL" id="KAL2492114.1"/>
    </source>
</evidence>
<dbReference type="InterPro" id="IPR013103">
    <property type="entry name" value="RVT_2"/>
</dbReference>
<feature type="domain" description="Reverse transcriptase Ty1/copia-type" evidence="1">
    <location>
        <begin position="11"/>
        <end position="69"/>
    </location>
</feature>
<dbReference type="AlphaFoldDB" id="A0ABD1RYQ5"/>
<proteinExistence type="predicted"/>
<accession>A0ABD1RYQ5</accession>
<reference evidence="3" key="1">
    <citation type="submission" date="2024-07" db="EMBL/GenBank/DDBJ databases">
        <title>Two chromosome-level genome assemblies of Korean endemic species Abeliophyllum distichum and Forsythia ovata (Oleaceae).</title>
        <authorList>
            <person name="Jang H."/>
        </authorList>
    </citation>
    <scope>NUCLEOTIDE SEQUENCE [LARGE SCALE GENOMIC DNA]</scope>
</reference>
<evidence type="ECO:0000259" key="1">
    <source>
        <dbReference type="Pfam" id="PF07727"/>
    </source>
</evidence>
<dbReference type="EMBL" id="JBFOLK010000008">
    <property type="protein sequence ID" value="KAL2492114.1"/>
    <property type="molecule type" value="Genomic_DNA"/>
</dbReference>
<name>A0ABD1RYQ5_9LAMI</name>
<sequence>MKRLTGRKQSYLQLEIFSLVAKINTVRILMSITSNRGWPLQQFDVKNSFLNGDLEEEVYTELPLGTKSKSLIKAKKLGSVADFGQQETVSTTSWEIDLPITHKAFLKKNKNKTERVCGIPFSPLASDEIVLEECDMLKL</sequence>
<organism evidence="2 3">
    <name type="scientific">Abeliophyllum distichum</name>
    <dbReference type="NCBI Taxonomy" id="126358"/>
    <lineage>
        <taxon>Eukaryota</taxon>
        <taxon>Viridiplantae</taxon>
        <taxon>Streptophyta</taxon>
        <taxon>Embryophyta</taxon>
        <taxon>Tracheophyta</taxon>
        <taxon>Spermatophyta</taxon>
        <taxon>Magnoliopsida</taxon>
        <taxon>eudicotyledons</taxon>
        <taxon>Gunneridae</taxon>
        <taxon>Pentapetalae</taxon>
        <taxon>asterids</taxon>
        <taxon>lamiids</taxon>
        <taxon>Lamiales</taxon>
        <taxon>Oleaceae</taxon>
        <taxon>Forsythieae</taxon>
        <taxon>Abeliophyllum</taxon>
    </lineage>
</organism>
<protein>
    <submittedName>
        <fullName evidence="2">Retrovirus-related Pol polyprotein from transposon TNT 1-94</fullName>
    </submittedName>
</protein>
<evidence type="ECO:0000313" key="3">
    <source>
        <dbReference type="Proteomes" id="UP001604336"/>
    </source>
</evidence>
<keyword evidence="3" id="KW-1185">Reference proteome</keyword>